<feature type="transmembrane region" description="Helical" evidence="1">
    <location>
        <begin position="181"/>
        <end position="201"/>
    </location>
</feature>
<gene>
    <name evidence="4" type="ORF">DDR33_07285</name>
</gene>
<keyword evidence="1" id="KW-0472">Membrane</keyword>
<dbReference type="NCBIfam" id="NF033610">
    <property type="entry name" value="SLATT_3"/>
    <property type="match status" value="1"/>
</dbReference>
<evidence type="ECO:0000313" key="5">
    <source>
        <dbReference type="Proteomes" id="UP000245647"/>
    </source>
</evidence>
<proteinExistence type="predicted"/>
<dbReference type="Proteomes" id="UP000245647">
    <property type="component" value="Unassembled WGS sequence"/>
</dbReference>
<accession>A0A2U2PIF1</accession>
<feature type="transmembrane region" description="Helical" evidence="1">
    <location>
        <begin position="213"/>
        <end position="231"/>
    </location>
</feature>
<evidence type="ECO:0000259" key="3">
    <source>
        <dbReference type="Pfam" id="PF18184"/>
    </source>
</evidence>
<dbReference type="EMBL" id="QEAS01000005">
    <property type="protein sequence ID" value="PWG81183.1"/>
    <property type="molecule type" value="Genomic_DNA"/>
</dbReference>
<dbReference type="InterPro" id="IPR041116">
    <property type="entry name" value="SLATT_3"/>
</dbReference>
<dbReference type="Pfam" id="PF18184">
    <property type="entry name" value="SLATT_3"/>
    <property type="match status" value="1"/>
</dbReference>
<organism evidence="4 5">
    <name type="scientific">Pararcticibacter amylolyticus</name>
    <dbReference type="NCBI Taxonomy" id="2173175"/>
    <lineage>
        <taxon>Bacteria</taxon>
        <taxon>Pseudomonadati</taxon>
        <taxon>Bacteroidota</taxon>
        <taxon>Sphingobacteriia</taxon>
        <taxon>Sphingobacteriales</taxon>
        <taxon>Sphingobacteriaceae</taxon>
        <taxon>Pararcticibacter</taxon>
    </lineage>
</organism>
<feature type="domain" description="SMODS and SLOG-associating 2TM effector" evidence="3">
    <location>
        <begin position="7"/>
        <end position="157"/>
    </location>
</feature>
<evidence type="ECO:0000259" key="2">
    <source>
        <dbReference type="Pfam" id="PF18181"/>
    </source>
</evidence>
<keyword evidence="1" id="KW-0812">Transmembrane</keyword>
<keyword evidence="5" id="KW-1185">Reference proteome</keyword>
<feature type="transmembrane region" description="Helical" evidence="1">
    <location>
        <begin position="53"/>
        <end position="71"/>
    </location>
</feature>
<evidence type="ECO:0000313" key="4">
    <source>
        <dbReference type="EMBL" id="PWG81183.1"/>
    </source>
</evidence>
<sequence length="287" mass="33501">MKEKDFPCYYVDSDNASKFAQKTYKVFIWVSIGFMFLATLVDSLDFFQEIKRYTGIAVFISGAMTLLLTLLKPEKSWYKGRAIAESMKTLSWRYMMHIDPFDANDDRQNLIRFTDRISAINAQANQDGFIPKPNKYHSDVITAEMDAIRNKNLLERKDYYKTHRIENQISWYRQKSINYKLAGNICSWAIFVCQLIAGFYLVKNNGQNTSVNLNGIMVFIATSLIAIVELYKFKDLHQAYALTHQELNIIKTRFGIIQDQRSFNQFVLEAEQAISREHTMWLARRIG</sequence>
<dbReference type="OrthoDB" id="9806639at2"/>
<name>A0A2U2PIF1_9SPHI</name>
<reference evidence="4 5" key="1">
    <citation type="submission" date="2018-04" db="EMBL/GenBank/DDBJ databases">
        <title>Pedobacter chongqingensis sp. nov., isolated from a rottenly hemp rope.</title>
        <authorList>
            <person name="Cai Y."/>
        </authorList>
    </citation>
    <scope>NUCLEOTIDE SEQUENCE [LARGE SCALE GENOMIC DNA]</scope>
    <source>
        <strain evidence="4 5">FJ4-8</strain>
    </source>
</reference>
<evidence type="ECO:0008006" key="6">
    <source>
        <dbReference type="Google" id="ProtNLM"/>
    </source>
</evidence>
<dbReference type="InterPro" id="IPR040884">
    <property type="entry name" value="SLATT_1"/>
</dbReference>
<feature type="domain" description="SMODS and SLOG-associating 2TM effector" evidence="2">
    <location>
        <begin position="160"/>
        <end position="281"/>
    </location>
</feature>
<comment type="caution">
    <text evidence="4">The sequence shown here is derived from an EMBL/GenBank/DDBJ whole genome shotgun (WGS) entry which is preliminary data.</text>
</comment>
<dbReference type="AlphaFoldDB" id="A0A2U2PIF1"/>
<evidence type="ECO:0000256" key="1">
    <source>
        <dbReference type="SAM" id="Phobius"/>
    </source>
</evidence>
<dbReference type="NCBIfam" id="NF033634">
    <property type="entry name" value="SLATT_1"/>
    <property type="match status" value="1"/>
</dbReference>
<protein>
    <recommendedName>
        <fullName evidence="6">DUF4231 domain-containing protein</fullName>
    </recommendedName>
</protein>
<feature type="transmembrane region" description="Helical" evidence="1">
    <location>
        <begin position="26"/>
        <end position="47"/>
    </location>
</feature>
<dbReference type="Pfam" id="PF18181">
    <property type="entry name" value="SLATT_1"/>
    <property type="match status" value="1"/>
</dbReference>
<dbReference type="RefSeq" id="WP_109415125.1">
    <property type="nucleotide sequence ID" value="NZ_QEAS01000005.1"/>
</dbReference>
<keyword evidence="1" id="KW-1133">Transmembrane helix</keyword>